<dbReference type="EMBL" id="DF952378">
    <property type="protein sequence ID" value="GAN43999.1"/>
    <property type="molecule type" value="Genomic_DNA"/>
</dbReference>
<dbReference type="HOGENOM" id="CLU_1852947_0_0_6"/>
<feature type="region of interest" description="Disordered" evidence="1">
    <location>
        <begin position="1"/>
        <end position="23"/>
    </location>
</feature>
<organism evidence="2">
    <name type="scientific">Mizugakiibacter sediminis</name>
    <dbReference type="NCBI Taxonomy" id="1475481"/>
    <lineage>
        <taxon>Bacteria</taxon>
        <taxon>Pseudomonadati</taxon>
        <taxon>Pseudomonadota</taxon>
        <taxon>Gammaproteobacteria</taxon>
        <taxon>Lysobacterales</taxon>
        <taxon>Rhodanobacteraceae</taxon>
        <taxon>Mizugakiibacter</taxon>
    </lineage>
</organism>
<protein>
    <submittedName>
        <fullName evidence="2">Uncharacterized protein</fullName>
    </submittedName>
</protein>
<name>A0A0S6YXB9_9GAMM</name>
<reference evidence="2" key="1">
    <citation type="submission" date="2015-03" db="EMBL/GenBank/DDBJ databases">
        <title>Draft genome sequence of Mizugakiibacter sediminis skMP5.</title>
        <authorList>
            <person name="Watanabe T."/>
            <person name="Kojima H."/>
            <person name="Fukui M."/>
        </authorList>
    </citation>
    <scope>NUCLEOTIDE SEQUENCE</scope>
    <source>
        <strain evidence="2">SkMP5</strain>
    </source>
</reference>
<evidence type="ECO:0000313" key="2">
    <source>
        <dbReference type="EMBL" id="GAN43999.1"/>
    </source>
</evidence>
<dbReference type="AlphaFoldDB" id="A0A0S6YXB9"/>
<sequence length="138" mass="14595">MKIRNGTQSSRMRSSETPLSDGSWRTCTSCLSSSGCSSSSPETGITLRSGVPSFSLPVTVVGRLALSVTLCTLLFCTCCLNSEYGMSCAALPRGLKLWNTVNSTTAMINQSSTFLAMSFIGLSLSRPAIQPRRPVASA</sequence>
<proteinExistence type="predicted"/>
<gene>
    <name evidence="2" type="ORF">MBSD_0514</name>
</gene>
<accession>A0A0S6YXB9</accession>
<evidence type="ECO:0000256" key="1">
    <source>
        <dbReference type="SAM" id="MobiDB-lite"/>
    </source>
</evidence>